<protein>
    <submittedName>
        <fullName evidence="1">Uncharacterized protein</fullName>
    </submittedName>
</protein>
<name>A0A0I9SB16_BACFG</name>
<reference evidence="1" key="1">
    <citation type="book" date="2014" name="THE 24TH EUROPEAN CONGRESS OF CLINICAL MICROBIOLOGY AND INFECTIOUS DISEASES" publisher="ECCMID 2014" city="Barcelona, Spain">
        <title>Identification of resistance genes in three multidrug-resistant Bacteroides fragilis isolates by whole genome sequencing.</title>
        <editorList>
            <person name="Unknown"/>
            <person name="A."/>
        </editorList>
        <authorList>
            <person name="Sydenham T.V."/>
            <person name="Hasman H."/>
            <person name="Wang M."/>
            <person name="Soki J."/>
            <person name="Nagy E."/>
            <person name="Justesen U.S."/>
        </authorList>
    </citation>
    <scope>NUCLEOTIDE SEQUENCE</scope>
    <source>
        <strain evidence="1">DCMOUH0018B</strain>
    </source>
</reference>
<proteinExistence type="predicted"/>
<dbReference type="PATRIC" id="fig|817.53.peg.1538"/>
<dbReference type="AlphaFoldDB" id="A0A0I9SB16"/>
<comment type="caution">
    <text evidence="1">The sequence shown here is derived from an EMBL/GenBank/DDBJ whole genome shotgun (WGS) entry which is preliminary data.</text>
</comment>
<dbReference type="RefSeq" id="WP_044300067.1">
    <property type="nucleotide sequence ID" value="NZ_CAEUHN010000012.1"/>
</dbReference>
<organism evidence="1">
    <name type="scientific">Bacteroides fragilis</name>
    <dbReference type="NCBI Taxonomy" id="817"/>
    <lineage>
        <taxon>Bacteria</taxon>
        <taxon>Pseudomonadati</taxon>
        <taxon>Bacteroidota</taxon>
        <taxon>Bacteroidia</taxon>
        <taxon>Bacteroidales</taxon>
        <taxon>Bacteroidaceae</taxon>
        <taxon>Bacteroides</taxon>
    </lineage>
</organism>
<reference evidence="1" key="2">
    <citation type="submission" date="2014-07" db="EMBL/GenBank/DDBJ databases">
        <title>Genetics and epidemiology of antimicrobial resistance in B. fragilis group.</title>
        <authorList>
            <person name="Sydenham T.V."/>
            <person name="Hasman H."/>
            <person name="Kemp M."/>
            <person name="Justesen U.S."/>
        </authorList>
    </citation>
    <scope>NUCLEOTIDE SEQUENCE [LARGE SCALE GENOMIC DNA]</scope>
    <source>
        <strain evidence="1">DCMOUH0018B</strain>
    </source>
</reference>
<gene>
    <name evidence="1" type="ORF">EE52_0207430</name>
</gene>
<evidence type="ECO:0000313" key="1">
    <source>
        <dbReference type="EMBL" id="KFX75277.1"/>
    </source>
</evidence>
<accession>A0A0I9SB16</accession>
<sequence length="84" mass="9411">MEVKNVSTSATSKVGDVIVKYTITEKNGKKEVSGMCVRDEETVCYMNWKKDGEMGISFNSDALTWEEQKSVTEQILADIEQLNA</sequence>
<dbReference type="EMBL" id="JMZZ02000103">
    <property type="protein sequence ID" value="KFX75277.1"/>
    <property type="molecule type" value="Genomic_DNA"/>
</dbReference>